<keyword evidence="2" id="KW-0808">Transferase</keyword>
<proteinExistence type="predicted"/>
<dbReference type="AlphaFoldDB" id="A0A5P9NJR3"/>
<gene>
    <name evidence="2" type="ORF">EY643_09200</name>
</gene>
<dbReference type="GO" id="GO:0016747">
    <property type="term" value="F:acyltransferase activity, transferring groups other than amino-acyl groups"/>
    <property type="evidence" value="ECO:0007669"/>
    <property type="project" value="InterPro"/>
</dbReference>
<name>A0A5P9NJR3_9GAMM</name>
<protein>
    <submittedName>
        <fullName evidence="2">GNAT family N-acetyltransferase</fullName>
    </submittedName>
</protein>
<sequence length="146" mass="16216">MEVTFRSFSANDVDACLALFDMNCPEYFAPNERVDYAKFLHSTPRDYEVCLVADGIVGAFGLVQNEPGQSSIDWILLSSNMQGTGIGTIIMNRVIGQARDNDVKIIHIATSHKAHQFFAKFGATIVSETKDGWGEGMHKIDMELRI</sequence>
<dbReference type="Gene3D" id="3.40.630.30">
    <property type="match status" value="1"/>
</dbReference>
<dbReference type="Proteomes" id="UP000326287">
    <property type="component" value="Chromosome"/>
</dbReference>
<evidence type="ECO:0000313" key="3">
    <source>
        <dbReference type="Proteomes" id="UP000326287"/>
    </source>
</evidence>
<evidence type="ECO:0000313" key="2">
    <source>
        <dbReference type="EMBL" id="QFU75819.1"/>
    </source>
</evidence>
<evidence type="ECO:0000259" key="1">
    <source>
        <dbReference type="PROSITE" id="PS51186"/>
    </source>
</evidence>
<dbReference type="SUPFAM" id="SSF55729">
    <property type="entry name" value="Acyl-CoA N-acyltransferases (Nat)"/>
    <property type="match status" value="1"/>
</dbReference>
<dbReference type="InterPro" id="IPR000182">
    <property type="entry name" value="GNAT_dom"/>
</dbReference>
<dbReference type="RefSeq" id="WP_152661926.1">
    <property type="nucleotide sequence ID" value="NZ_CP036422.1"/>
</dbReference>
<feature type="domain" description="N-acetyltransferase" evidence="1">
    <location>
        <begin position="3"/>
        <end position="146"/>
    </location>
</feature>
<dbReference type="PROSITE" id="PS51186">
    <property type="entry name" value="GNAT"/>
    <property type="match status" value="1"/>
</dbReference>
<dbReference type="KEGG" id="halc:EY643_09200"/>
<reference evidence="2 3" key="1">
    <citation type="submission" date="2019-02" db="EMBL/GenBank/DDBJ databases">
        <authorList>
            <person name="Li S.-H."/>
        </authorList>
    </citation>
    <scope>NUCLEOTIDE SEQUENCE [LARGE SCALE GENOMIC DNA]</scope>
    <source>
        <strain evidence="2 3">IMCC14385</strain>
    </source>
</reference>
<keyword evidence="3" id="KW-1185">Reference proteome</keyword>
<dbReference type="InterPro" id="IPR016181">
    <property type="entry name" value="Acyl_CoA_acyltransferase"/>
</dbReference>
<dbReference type="OrthoDB" id="2380306at2"/>
<accession>A0A5P9NJR3</accession>
<dbReference type="Pfam" id="PF00583">
    <property type="entry name" value="Acetyltransf_1"/>
    <property type="match status" value="1"/>
</dbReference>
<organism evidence="2 3">
    <name type="scientific">Halioglobus maricola</name>
    <dbReference type="NCBI Taxonomy" id="2601894"/>
    <lineage>
        <taxon>Bacteria</taxon>
        <taxon>Pseudomonadati</taxon>
        <taxon>Pseudomonadota</taxon>
        <taxon>Gammaproteobacteria</taxon>
        <taxon>Cellvibrionales</taxon>
        <taxon>Halieaceae</taxon>
        <taxon>Halioglobus</taxon>
    </lineage>
</organism>
<dbReference type="EMBL" id="CP036422">
    <property type="protein sequence ID" value="QFU75819.1"/>
    <property type="molecule type" value="Genomic_DNA"/>
</dbReference>